<protein>
    <submittedName>
        <fullName evidence="2">Uncharacterized protein</fullName>
    </submittedName>
</protein>
<keyword evidence="3" id="KW-1185">Reference proteome</keyword>
<reference evidence="3" key="1">
    <citation type="journal article" date="2019" name="Int. J. Syst. Evol. Microbiol.">
        <title>The Global Catalogue of Microorganisms (GCM) 10K type strain sequencing project: providing services to taxonomists for standard genome sequencing and annotation.</title>
        <authorList>
            <consortium name="The Broad Institute Genomics Platform"/>
            <consortium name="The Broad Institute Genome Sequencing Center for Infectious Disease"/>
            <person name="Wu L."/>
            <person name="Ma J."/>
        </authorList>
    </citation>
    <scope>NUCLEOTIDE SEQUENCE [LARGE SCALE GENOMIC DNA]</scope>
    <source>
        <strain evidence="3">JCM 14303</strain>
    </source>
</reference>
<evidence type="ECO:0000313" key="3">
    <source>
        <dbReference type="Proteomes" id="UP001500363"/>
    </source>
</evidence>
<gene>
    <name evidence="2" type="ORF">GCM10009741_60690</name>
</gene>
<name>A0ABP4MQK3_9ACTN</name>
<evidence type="ECO:0000313" key="2">
    <source>
        <dbReference type="EMBL" id="GAA1548674.1"/>
    </source>
</evidence>
<evidence type="ECO:0000256" key="1">
    <source>
        <dbReference type="SAM" id="MobiDB-lite"/>
    </source>
</evidence>
<dbReference type="EMBL" id="BAAANC010000003">
    <property type="protein sequence ID" value="GAA1548674.1"/>
    <property type="molecule type" value="Genomic_DNA"/>
</dbReference>
<accession>A0ABP4MQK3</accession>
<comment type="caution">
    <text evidence="2">The sequence shown here is derived from an EMBL/GenBank/DDBJ whole genome shotgun (WGS) entry which is preliminary data.</text>
</comment>
<proteinExistence type="predicted"/>
<feature type="region of interest" description="Disordered" evidence="1">
    <location>
        <begin position="1"/>
        <end position="31"/>
    </location>
</feature>
<organism evidence="2 3">
    <name type="scientific">Kribbella lupini</name>
    <dbReference type="NCBI Taxonomy" id="291602"/>
    <lineage>
        <taxon>Bacteria</taxon>
        <taxon>Bacillati</taxon>
        <taxon>Actinomycetota</taxon>
        <taxon>Actinomycetes</taxon>
        <taxon>Propionibacteriales</taxon>
        <taxon>Kribbellaceae</taxon>
        <taxon>Kribbella</taxon>
    </lineage>
</organism>
<sequence length="75" mass="8120">MDRSSSTVANGYPAPPAAQKTPSTPYAKDHSAVAHPVQIGQFFRMRQAWLVRCVSGSLPRVIDLPRTGERADGNV</sequence>
<dbReference type="Proteomes" id="UP001500363">
    <property type="component" value="Unassembled WGS sequence"/>
</dbReference>